<dbReference type="Proteomes" id="UP000254047">
    <property type="component" value="Unassembled WGS sequence"/>
</dbReference>
<evidence type="ECO:0000256" key="1">
    <source>
        <dbReference type="SAM" id="Phobius"/>
    </source>
</evidence>
<feature type="transmembrane region" description="Helical" evidence="1">
    <location>
        <begin position="35"/>
        <end position="52"/>
    </location>
</feature>
<reference evidence="2 3" key="1">
    <citation type="submission" date="2018-06" db="EMBL/GenBank/DDBJ databases">
        <authorList>
            <consortium name="Pathogen Informatics"/>
            <person name="Doyle S."/>
        </authorList>
    </citation>
    <scope>NUCLEOTIDE SEQUENCE [LARGE SCALE GENOMIC DNA]</scope>
    <source>
        <strain evidence="2 3">NCTC13830</strain>
    </source>
</reference>
<gene>
    <name evidence="2" type="ORF">NCTC13830_02046</name>
</gene>
<name>A0A380G329_9STAP</name>
<protein>
    <recommendedName>
        <fullName evidence="4">DUF1270 family protein</fullName>
    </recommendedName>
</protein>
<keyword evidence="1" id="KW-0472">Membrane</keyword>
<feature type="transmembrane region" description="Helical" evidence="1">
    <location>
        <begin position="7"/>
        <end position="29"/>
    </location>
</feature>
<evidence type="ECO:0000313" key="3">
    <source>
        <dbReference type="Proteomes" id="UP000254047"/>
    </source>
</evidence>
<dbReference type="InterPro" id="IPR009682">
    <property type="entry name" value="DUF1270"/>
</dbReference>
<keyword evidence="1" id="KW-0812">Transmembrane</keyword>
<evidence type="ECO:0008006" key="4">
    <source>
        <dbReference type="Google" id="ProtNLM"/>
    </source>
</evidence>
<keyword evidence="1" id="KW-1133">Transmembrane helix</keyword>
<sequence length="53" mass="6007">MNSEDKSVLIAGTSFNSIFFFLLMINVFITDAAGIALFTSLATYIFFDSYFYK</sequence>
<evidence type="ECO:0000313" key="2">
    <source>
        <dbReference type="EMBL" id="SUM44638.1"/>
    </source>
</evidence>
<accession>A0A380G329</accession>
<proteinExistence type="predicted"/>
<organism evidence="2 3">
    <name type="scientific">Staphylococcus petrasii</name>
    <dbReference type="NCBI Taxonomy" id="1276936"/>
    <lineage>
        <taxon>Bacteria</taxon>
        <taxon>Bacillati</taxon>
        <taxon>Bacillota</taxon>
        <taxon>Bacilli</taxon>
        <taxon>Bacillales</taxon>
        <taxon>Staphylococcaceae</taxon>
        <taxon>Staphylococcus</taxon>
    </lineage>
</organism>
<dbReference type="EMBL" id="UHDO01000001">
    <property type="protein sequence ID" value="SUM44638.1"/>
    <property type="molecule type" value="Genomic_DNA"/>
</dbReference>
<dbReference type="Pfam" id="PF06900">
    <property type="entry name" value="DUF1270"/>
    <property type="match status" value="1"/>
</dbReference>
<dbReference type="RefSeq" id="WP_167849373.1">
    <property type="nucleotide sequence ID" value="NZ_SRLF01000010.1"/>
</dbReference>
<dbReference type="AlphaFoldDB" id="A0A380G329"/>